<evidence type="ECO:0000313" key="3">
    <source>
        <dbReference type="Proteomes" id="UP000242180"/>
    </source>
</evidence>
<keyword evidence="1" id="KW-1133">Transmembrane helix</keyword>
<protein>
    <submittedName>
        <fullName evidence="2">Uncharacterized protein</fullName>
    </submittedName>
</protein>
<sequence>MRASQYMTGKPPFPNKRGSLLSTPCPLSDAVVVNIHTYALSLSLSLFLYTICIYIYIYIYFPLLLSLHCSSVHVSFFDFSILHFSSNFFS</sequence>
<keyword evidence="1" id="KW-0472">Membrane</keyword>
<proteinExistence type="predicted"/>
<reference evidence="2 3" key="1">
    <citation type="submission" date="2016-07" db="EMBL/GenBank/DDBJ databases">
        <title>Pervasive Adenine N6-methylation of Active Genes in Fungi.</title>
        <authorList>
            <consortium name="DOE Joint Genome Institute"/>
            <person name="Mondo S.J."/>
            <person name="Dannebaum R.O."/>
            <person name="Kuo R.C."/>
            <person name="Labutti K."/>
            <person name="Haridas S."/>
            <person name="Kuo A."/>
            <person name="Salamov A."/>
            <person name="Ahrendt S.R."/>
            <person name="Lipzen A."/>
            <person name="Sullivan W."/>
            <person name="Andreopoulos W.B."/>
            <person name="Clum A."/>
            <person name="Lindquist E."/>
            <person name="Daum C."/>
            <person name="Ramamoorthy G.K."/>
            <person name="Gryganskyi A."/>
            <person name="Culley D."/>
            <person name="Magnuson J.K."/>
            <person name="James T.Y."/>
            <person name="O'Malley M.A."/>
            <person name="Stajich J.E."/>
            <person name="Spatafora J.W."/>
            <person name="Visel A."/>
            <person name="Grigoriev I.V."/>
        </authorList>
    </citation>
    <scope>NUCLEOTIDE SEQUENCE [LARGE SCALE GENOMIC DNA]</scope>
    <source>
        <strain evidence="2 3">NRRL 2496</strain>
    </source>
</reference>
<evidence type="ECO:0000313" key="2">
    <source>
        <dbReference type="EMBL" id="ORY91334.1"/>
    </source>
</evidence>
<accession>A0A1X2H1N8</accession>
<feature type="transmembrane region" description="Helical" evidence="1">
    <location>
        <begin position="46"/>
        <end position="67"/>
    </location>
</feature>
<organism evidence="2 3">
    <name type="scientific">Syncephalastrum racemosum</name>
    <name type="common">Filamentous fungus</name>
    <dbReference type="NCBI Taxonomy" id="13706"/>
    <lineage>
        <taxon>Eukaryota</taxon>
        <taxon>Fungi</taxon>
        <taxon>Fungi incertae sedis</taxon>
        <taxon>Mucoromycota</taxon>
        <taxon>Mucoromycotina</taxon>
        <taxon>Mucoromycetes</taxon>
        <taxon>Mucorales</taxon>
        <taxon>Syncephalastraceae</taxon>
        <taxon>Syncephalastrum</taxon>
    </lineage>
</organism>
<name>A0A1X2H1N8_SYNRA</name>
<feature type="non-terminal residue" evidence="2">
    <location>
        <position position="90"/>
    </location>
</feature>
<dbReference type="Proteomes" id="UP000242180">
    <property type="component" value="Unassembled WGS sequence"/>
</dbReference>
<dbReference type="AlphaFoldDB" id="A0A1X2H1N8"/>
<keyword evidence="3" id="KW-1185">Reference proteome</keyword>
<comment type="caution">
    <text evidence="2">The sequence shown here is derived from an EMBL/GenBank/DDBJ whole genome shotgun (WGS) entry which is preliminary data.</text>
</comment>
<keyword evidence="1" id="KW-0812">Transmembrane</keyword>
<dbReference type="InParanoid" id="A0A1X2H1N8"/>
<evidence type="ECO:0000256" key="1">
    <source>
        <dbReference type="SAM" id="Phobius"/>
    </source>
</evidence>
<gene>
    <name evidence="2" type="ORF">BCR43DRAFT_498915</name>
</gene>
<dbReference type="EMBL" id="MCGN01000011">
    <property type="protein sequence ID" value="ORY91334.1"/>
    <property type="molecule type" value="Genomic_DNA"/>
</dbReference>